<feature type="domain" description="CAAX prenyl protease 2/Lysostaphin resistance protein A-like" evidence="2">
    <location>
        <begin position="78"/>
        <end position="176"/>
    </location>
</feature>
<keyword evidence="1" id="KW-0812">Transmembrane</keyword>
<dbReference type="AlphaFoldDB" id="A0A4V3BG06"/>
<protein>
    <submittedName>
        <fullName evidence="3">CPBP family intramembrane metalloprotease</fullName>
    </submittedName>
</protein>
<gene>
    <name evidence="3" type="ORF">ETI04_09210</name>
</gene>
<reference evidence="3 4" key="1">
    <citation type="submission" date="2019-01" db="EMBL/GenBank/DDBJ databases">
        <title>Draft genome sequences of Macrococcus caseolyticus, Macrococcus canis, Macrococcus bohemicus and Macrococcus goetzii.</title>
        <authorList>
            <person name="Mazhar S."/>
            <person name="Altermann E."/>
            <person name="Hill C."/>
            <person name="Mcauliffe O."/>
        </authorList>
    </citation>
    <scope>NUCLEOTIDE SEQUENCE [LARGE SCALE GENOMIC DNA]</scope>
    <source>
        <strain evidence="3 4">DPC7162</strain>
    </source>
</reference>
<name>A0A4V3BG06_9STAP</name>
<keyword evidence="3" id="KW-0378">Hydrolase</keyword>
<dbReference type="RefSeq" id="WP_133422019.1">
    <property type="nucleotide sequence ID" value="NZ_SDQH01000003.1"/>
</dbReference>
<dbReference type="EMBL" id="SDQG01000006">
    <property type="protein sequence ID" value="TDM16087.1"/>
    <property type="molecule type" value="Genomic_DNA"/>
</dbReference>
<comment type="caution">
    <text evidence="3">The sequence shown here is derived from an EMBL/GenBank/DDBJ whole genome shotgun (WGS) entry which is preliminary data.</text>
</comment>
<evidence type="ECO:0000313" key="3">
    <source>
        <dbReference type="EMBL" id="TDM16087.1"/>
    </source>
</evidence>
<sequence>MICNYVLKTPYTSDHFGKTFLPFTTILALMTIGYIWRQPSILLKHPPKQAYIYGVLPILPIALIACITIFTTWQWQLVFFIPIIDAILIGISEEGLFRGILLGELLKRLSPIQAILCSACMFAAFHLLNVMGGLSINEVFSQLLSTFFIGLFLGAVYVYTRNIYLPIVFHLLWDYVFLADGLNKSVYSPTLLMITVLLGCIITVVLFWKLKRRTSL</sequence>
<feature type="transmembrane region" description="Helical" evidence="1">
    <location>
        <begin position="140"/>
        <end position="158"/>
    </location>
</feature>
<proteinExistence type="predicted"/>
<dbReference type="InterPro" id="IPR003675">
    <property type="entry name" value="Rce1/LyrA-like_dom"/>
</dbReference>
<dbReference type="GO" id="GO:0006508">
    <property type="term" value="P:proteolysis"/>
    <property type="evidence" value="ECO:0007669"/>
    <property type="project" value="UniProtKB-KW"/>
</dbReference>
<keyword evidence="1" id="KW-0472">Membrane</keyword>
<keyword evidence="1" id="KW-1133">Transmembrane helix</keyword>
<organism evidence="3 4">
    <name type="scientific">Macrococcoides canis</name>
    <dbReference type="NCBI Taxonomy" id="1855823"/>
    <lineage>
        <taxon>Bacteria</taxon>
        <taxon>Bacillati</taxon>
        <taxon>Bacillota</taxon>
        <taxon>Bacilli</taxon>
        <taxon>Bacillales</taxon>
        <taxon>Staphylococcaceae</taxon>
        <taxon>Macrococcoides</taxon>
    </lineage>
</organism>
<dbReference type="Pfam" id="PF02517">
    <property type="entry name" value="Rce1-like"/>
    <property type="match status" value="1"/>
</dbReference>
<dbReference type="Proteomes" id="UP000294865">
    <property type="component" value="Unassembled WGS sequence"/>
</dbReference>
<dbReference type="GO" id="GO:0080120">
    <property type="term" value="P:CAAX-box protein maturation"/>
    <property type="evidence" value="ECO:0007669"/>
    <property type="project" value="UniProtKB-ARBA"/>
</dbReference>
<dbReference type="PANTHER" id="PTHR36435:SF1">
    <property type="entry name" value="CAAX AMINO TERMINAL PROTEASE FAMILY PROTEIN"/>
    <property type="match status" value="1"/>
</dbReference>
<evidence type="ECO:0000259" key="2">
    <source>
        <dbReference type="Pfam" id="PF02517"/>
    </source>
</evidence>
<accession>A0A4V3BG06</accession>
<keyword evidence="3" id="KW-0482">Metalloprotease</keyword>
<feature type="transmembrane region" description="Helical" evidence="1">
    <location>
        <begin position="77"/>
        <end position="97"/>
    </location>
</feature>
<feature type="transmembrane region" description="Helical" evidence="1">
    <location>
        <begin position="191"/>
        <end position="210"/>
    </location>
</feature>
<dbReference type="PANTHER" id="PTHR36435">
    <property type="entry name" value="SLR1288 PROTEIN"/>
    <property type="match status" value="1"/>
</dbReference>
<feature type="transmembrane region" description="Helical" evidence="1">
    <location>
        <begin position="109"/>
        <end position="128"/>
    </location>
</feature>
<dbReference type="GO" id="GO:0008237">
    <property type="term" value="F:metallopeptidase activity"/>
    <property type="evidence" value="ECO:0007669"/>
    <property type="project" value="UniProtKB-KW"/>
</dbReference>
<feature type="transmembrane region" description="Helical" evidence="1">
    <location>
        <begin position="50"/>
        <end position="71"/>
    </location>
</feature>
<evidence type="ECO:0000256" key="1">
    <source>
        <dbReference type="SAM" id="Phobius"/>
    </source>
</evidence>
<dbReference type="GO" id="GO:0004175">
    <property type="term" value="F:endopeptidase activity"/>
    <property type="evidence" value="ECO:0007669"/>
    <property type="project" value="UniProtKB-ARBA"/>
</dbReference>
<dbReference type="InterPro" id="IPR052710">
    <property type="entry name" value="CAAX_protease"/>
</dbReference>
<feature type="transmembrane region" description="Helical" evidence="1">
    <location>
        <begin position="20"/>
        <end position="38"/>
    </location>
</feature>
<keyword evidence="3" id="KW-0645">Protease</keyword>
<evidence type="ECO:0000313" key="4">
    <source>
        <dbReference type="Proteomes" id="UP000294865"/>
    </source>
</evidence>